<dbReference type="EMBL" id="CABITT030000008">
    <property type="protein sequence ID" value="VVB17567.1"/>
    <property type="molecule type" value="Genomic_DNA"/>
</dbReference>
<name>A0A565CVD8_9BRAS</name>
<organism evidence="2 3">
    <name type="scientific">Arabis nemorensis</name>
    <dbReference type="NCBI Taxonomy" id="586526"/>
    <lineage>
        <taxon>Eukaryota</taxon>
        <taxon>Viridiplantae</taxon>
        <taxon>Streptophyta</taxon>
        <taxon>Embryophyta</taxon>
        <taxon>Tracheophyta</taxon>
        <taxon>Spermatophyta</taxon>
        <taxon>Magnoliopsida</taxon>
        <taxon>eudicotyledons</taxon>
        <taxon>Gunneridae</taxon>
        <taxon>Pentapetalae</taxon>
        <taxon>rosids</taxon>
        <taxon>malvids</taxon>
        <taxon>Brassicales</taxon>
        <taxon>Brassicaceae</taxon>
        <taxon>Arabideae</taxon>
        <taxon>Arabis</taxon>
    </lineage>
</organism>
<feature type="region of interest" description="Disordered" evidence="1">
    <location>
        <begin position="1"/>
        <end position="21"/>
    </location>
</feature>
<evidence type="ECO:0000256" key="1">
    <source>
        <dbReference type="SAM" id="MobiDB-lite"/>
    </source>
</evidence>
<dbReference type="Proteomes" id="UP000489600">
    <property type="component" value="Unassembled WGS sequence"/>
</dbReference>
<evidence type="ECO:0000313" key="3">
    <source>
        <dbReference type="Proteomes" id="UP000489600"/>
    </source>
</evidence>
<keyword evidence="3" id="KW-1185">Reference proteome</keyword>
<protein>
    <submittedName>
        <fullName evidence="2">Uncharacterized protein</fullName>
    </submittedName>
</protein>
<sequence>MGESHLARNRTMVGKESMGSTLPLATNSGALFSKPVKWKRALSPKDDFEHRSPPTDRVFRLINEISSLTLSETFELGGVTMKKKGMMELSTVVVLKPKNSGARIVAGAGQAQSGANEEAKVHNTMF</sequence>
<accession>A0A565CVD8</accession>
<dbReference type="AlphaFoldDB" id="A0A565CVD8"/>
<evidence type="ECO:0000313" key="2">
    <source>
        <dbReference type="EMBL" id="VVB17567.1"/>
    </source>
</evidence>
<proteinExistence type="predicted"/>
<comment type="caution">
    <text evidence="2">The sequence shown here is derived from an EMBL/GenBank/DDBJ whole genome shotgun (WGS) entry which is preliminary data.</text>
</comment>
<gene>
    <name evidence="2" type="ORF">ANE_LOCUS28011</name>
</gene>
<reference evidence="2" key="1">
    <citation type="submission" date="2019-07" db="EMBL/GenBank/DDBJ databases">
        <authorList>
            <person name="Dittberner H."/>
        </authorList>
    </citation>
    <scope>NUCLEOTIDE SEQUENCE [LARGE SCALE GENOMIC DNA]</scope>
</reference>